<dbReference type="Proteomes" id="UP000556620">
    <property type="component" value="Unassembled WGS sequence"/>
</dbReference>
<dbReference type="EMBL" id="JACGCU010000007">
    <property type="protein sequence ID" value="MBA6058779.1"/>
    <property type="molecule type" value="Genomic_DNA"/>
</dbReference>
<accession>A0A7W2JGV5</accession>
<comment type="caution">
    <text evidence="1">The sequence shown here is derived from an EMBL/GenBank/DDBJ whole genome shotgun (WGS) entry which is preliminary data.</text>
</comment>
<sequence>MSNPPASGYYETLLTAPTFSDDPIGDRQSRRWQLIVDDIHLSSTEGDLREARGKAEGYIQGLVDAGYLSNDRLRDFKILSSFHRRRVALRTYLSTRSSPT</sequence>
<dbReference type="GeneID" id="83680080"/>
<organism evidence="1 2">
    <name type="scientific">Pseudomonas juntendi</name>
    <dbReference type="NCBI Taxonomy" id="2666183"/>
    <lineage>
        <taxon>Bacteria</taxon>
        <taxon>Pseudomonadati</taxon>
        <taxon>Pseudomonadota</taxon>
        <taxon>Gammaproteobacteria</taxon>
        <taxon>Pseudomonadales</taxon>
        <taxon>Pseudomonadaceae</taxon>
        <taxon>Pseudomonas</taxon>
    </lineage>
</organism>
<name>A0A7W2JGV5_9PSED</name>
<gene>
    <name evidence="1" type="ORF">H4C44_06280</name>
</gene>
<proteinExistence type="predicted"/>
<evidence type="ECO:0000313" key="2">
    <source>
        <dbReference type="Proteomes" id="UP000556620"/>
    </source>
</evidence>
<dbReference type="RefSeq" id="WP_181097965.1">
    <property type="nucleotide sequence ID" value="NZ_JACGCU010000007.1"/>
</dbReference>
<protein>
    <submittedName>
        <fullName evidence="1">Uncharacterized protein</fullName>
    </submittedName>
</protein>
<evidence type="ECO:0000313" key="1">
    <source>
        <dbReference type="EMBL" id="MBA6058779.1"/>
    </source>
</evidence>
<dbReference type="AlphaFoldDB" id="A0A7W2JGV5"/>
<reference evidence="1 2" key="1">
    <citation type="submission" date="2020-07" db="EMBL/GenBank/DDBJ databases">
        <title>Diversity of carbapenemase encoding genes among Pseudomonas putida group clinical isolates in a tertiary Brazilian hospital.</title>
        <authorList>
            <person name="Alberto-Lei F."/>
            <person name="Nodari C.S."/>
            <person name="Streling A.P."/>
            <person name="Paulino J.T."/>
            <person name="Bessa-Neto F.O."/>
            <person name="Cayo R."/>
            <person name="Gales A.C."/>
        </authorList>
    </citation>
    <scope>NUCLEOTIDE SEQUENCE [LARGE SCALE GENOMIC DNA]</scope>
    <source>
        <strain evidence="1 2">14535</strain>
    </source>
</reference>